<dbReference type="PANTHER" id="PTHR23113">
    <property type="entry name" value="GUANINE NUCLEOTIDE EXCHANGE FACTOR"/>
    <property type="match status" value="1"/>
</dbReference>
<dbReference type="InterPro" id="IPR001895">
    <property type="entry name" value="RASGEF_cat_dom"/>
</dbReference>
<dbReference type="SUPFAM" id="SSF48366">
    <property type="entry name" value="Ras GEF"/>
    <property type="match status" value="1"/>
</dbReference>
<organism evidence="6 7">
    <name type="scientific">Ramazzottius varieornatus</name>
    <name type="common">Water bear</name>
    <name type="synonym">Tardigrade</name>
    <dbReference type="NCBI Taxonomy" id="947166"/>
    <lineage>
        <taxon>Eukaryota</taxon>
        <taxon>Metazoa</taxon>
        <taxon>Ecdysozoa</taxon>
        <taxon>Tardigrada</taxon>
        <taxon>Eutardigrada</taxon>
        <taxon>Parachela</taxon>
        <taxon>Hypsibioidea</taxon>
        <taxon>Ramazzottiidae</taxon>
        <taxon>Ramazzottius</taxon>
    </lineage>
</organism>
<feature type="compositionally biased region" description="Basic and acidic residues" evidence="3">
    <location>
        <begin position="325"/>
        <end position="334"/>
    </location>
</feature>
<gene>
    <name evidence="6" type="primary">RvY_01510-1</name>
    <name evidence="6" type="synonym">RvY_01510.1</name>
    <name evidence="6" type="ORF">RvY_01510</name>
</gene>
<evidence type="ECO:0000259" key="5">
    <source>
        <dbReference type="PROSITE" id="PS50009"/>
    </source>
</evidence>
<feature type="region of interest" description="Disordered" evidence="3">
    <location>
        <begin position="325"/>
        <end position="375"/>
    </location>
</feature>
<accession>A0A1D1UMM4</accession>
<sequence>MASLQNRRRHSSQAARRSSTFLGCMGGGGAHSSTMPRKLHLSSLARKNSVVFHNDCDDNEDTYPDGSDTCSSKECSDVLDAIVDKSDASVLRWKVEELAAHLTLITQEIFQELQPHDLKSLKWYNARLKNEPESVRVNEITRRFNYDGQWTVKEILNCETPRQRADLMSHLVRVAKRLFELNNFHSSYAIFSALKSAPLARLSHTMALLPKKDRSTIDELDAVFNPENNWQAFRDYQESAGFPRIPHIGFYKTDLIHAYHAYLNPAERERRMAVIEQRVFDLFNRSNYGFLEVNNELYNYLKSLRYLDELQRFVDEENIKRSRALEPDAVEKGKGSTKGSKMNDESFPKQRHSQVDPTEDDGLDDNSTNLIDDSHIEEPMRLPSLSLPSSTKHSLRHSQCSSIGRSSFLGIDALQHHFSWQGPVERKSVVRDGRFQYFPRWKRVWMAVWGTNLVTFKPKNPFRASLREHFQTLPSSIHPLSKWKLITSTALEAIEKGRTSALLEFTLVAPDSATVLKLKTANVTEYREWIKFVRGAINQAENPSNLINLDS</sequence>
<dbReference type="STRING" id="947166.A0A1D1UMM4"/>
<name>A0A1D1UMM4_RAMVA</name>
<dbReference type="SMART" id="SM00147">
    <property type="entry name" value="RasGEF"/>
    <property type="match status" value="1"/>
</dbReference>
<dbReference type="InterPro" id="IPR008937">
    <property type="entry name" value="Ras-like_GEF"/>
</dbReference>
<proteinExistence type="predicted"/>
<evidence type="ECO:0000256" key="2">
    <source>
        <dbReference type="PROSITE-ProRule" id="PRU00168"/>
    </source>
</evidence>
<dbReference type="OrthoDB" id="10254377at2759"/>
<evidence type="ECO:0000313" key="6">
    <source>
        <dbReference type="EMBL" id="GAU88892.1"/>
    </source>
</evidence>
<dbReference type="PROSITE" id="PS50003">
    <property type="entry name" value="PH_DOMAIN"/>
    <property type="match status" value="1"/>
</dbReference>
<reference evidence="6 7" key="1">
    <citation type="journal article" date="2016" name="Nat. Commun.">
        <title>Extremotolerant tardigrade genome and improved radiotolerance of human cultured cells by tardigrade-unique protein.</title>
        <authorList>
            <person name="Hashimoto T."/>
            <person name="Horikawa D.D."/>
            <person name="Saito Y."/>
            <person name="Kuwahara H."/>
            <person name="Kozuka-Hata H."/>
            <person name="Shin-I T."/>
            <person name="Minakuchi Y."/>
            <person name="Ohishi K."/>
            <person name="Motoyama A."/>
            <person name="Aizu T."/>
            <person name="Enomoto A."/>
            <person name="Kondo K."/>
            <person name="Tanaka S."/>
            <person name="Hara Y."/>
            <person name="Koshikawa S."/>
            <person name="Sagara H."/>
            <person name="Miura T."/>
            <person name="Yokobori S."/>
            <person name="Miyagawa K."/>
            <person name="Suzuki Y."/>
            <person name="Kubo T."/>
            <person name="Oyama M."/>
            <person name="Kohara Y."/>
            <person name="Fujiyama A."/>
            <person name="Arakawa K."/>
            <person name="Katayama T."/>
            <person name="Toyoda A."/>
            <person name="Kunieda T."/>
        </authorList>
    </citation>
    <scope>NUCLEOTIDE SEQUENCE [LARGE SCALE GENOMIC DNA]</scope>
    <source>
        <strain evidence="6 7">YOKOZUNA-1</strain>
    </source>
</reference>
<dbReference type="Pfam" id="PF00617">
    <property type="entry name" value="RasGEF"/>
    <property type="match status" value="1"/>
</dbReference>
<protein>
    <recommendedName>
        <fullName evidence="8">Ras-GEF domain-containing protein</fullName>
    </recommendedName>
</protein>
<dbReference type="GO" id="GO:0005886">
    <property type="term" value="C:plasma membrane"/>
    <property type="evidence" value="ECO:0007669"/>
    <property type="project" value="TreeGrafter"/>
</dbReference>
<feature type="domain" description="PH" evidence="4">
    <location>
        <begin position="428"/>
        <end position="538"/>
    </location>
</feature>
<dbReference type="AlphaFoldDB" id="A0A1D1UMM4"/>
<dbReference type="InterPro" id="IPR011993">
    <property type="entry name" value="PH-like_dom_sf"/>
</dbReference>
<dbReference type="Proteomes" id="UP000186922">
    <property type="component" value="Unassembled WGS sequence"/>
</dbReference>
<feature type="region of interest" description="Disordered" evidence="3">
    <location>
        <begin position="1"/>
        <end position="22"/>
    </location>
</feature>
<feature type="compositionally biased region" description="Basic residues" evidence="3">
    <location>
        <begin position="1"/>
        <end position="11"/>
    </location>
</feature>
<keyword evidence="7" id="KW-1185">Reference proteome</keyword>
<dbReference type="PROSITE" id="PS50009">
    <property type="entry name" value="RASGEF_CAT"/>
    <property type="match status" value="1"/>
</dbReference>
<evidence type="ECO:0000313" key="7">
    <source>
        <dbReference type="Proteomes" id="UP000186922"/>
    </source>
</evidence>
<dbReference type="GO" id="GO:0005085">
    <property type="term" value="F:guanyl-nucleotide exchange factor activity"/>
    <property type="evidence" value="ECO:0007669"/>
    <property type="project" value="UniProtKB-KW"/>
</dbReference>
<dbReference type="InterPro" id="IPR001849">
    <property type="entry name" value="PH_domain"/>
</dbReference>
<comment type="caution">
    <text evidence="6">The sequence shown here is derived from an EMBL/GenBank/DDBJ whole genome shotgun (WGS) entry which is preliminary data.</text>
</comment>
<dbReference type="EMBL" id="BDGG01000001">
    <property type="protein sequence ID" value="GAU88892.1"/>
    <property type="molecule type" value="Genomic_DNA"/>
</dbReference>
<dbReference type="InterPro" id="IPR023578">
    <property type="entry name" value="Ras_GEF_dom_sf"/>
</dbReference>
<evidence type="ECO:0000256" key="1">
    <source>
        <dbReference type="ARBA" id="ARBA00022658"/>
    </source>
</evidence>
<dbReference type="Gene3D" id="1.10.840.10">
    <property type="entry name" value="Ras guanine-nucleotide exchange factors catalytic domain"/>
    <property type="match status" value="1"/>
</dbReference>
<feature type="domain" description="Ras-GEF" evidence="5">
    <location>
        <begin position="94"/>
        <end position="328"/>
    </location>
</feature>
<evidence type="ECO:0000259" key="4">
    <source>
        <dbReference type="PROSITE" id="PS50003"/>
    </source>
</evidence>
<dbReference type="SUPFAM" id="SSF50729">
    <property type="entry name" value="PH domain-like"/>
    <property type="match status" value="1"/>
</dbReference>
<dbReference type="Gene3D" id="2.30.29.30">
    <property type="entry name" value="Pleckstrin-homology domain (PH domain)/Phosphotyrosine-binding domain (PTB)"/>
    <property type="match status" value="1"/>
</dbReference>
<evidence type="ECO:0008006" key="8">
    <source>
        <dbReference type="Google" id="ProtNLM"/>
    </source>
</evidence>
<dbReference type="PANTHER" id="PTHR23113:SF368">
    <property type="entry name" value="CELL DIVISION CONTROL PROTEIN 25"/>
    <property type="match status" value="1"/>
</dbReference>
<evidence type="ECO:0000256" key="3">
    <source>
        <dbReference type="SAM" id="MobiDB-lite"/>
    </source>
</evidence>
<dbReference type="GO" id="GO:0007265">
    <property type="term" value="P:Ras protein signal transduction"/>
    <property type="evidence" value="ECO:0007669"/>
    <property type="project" value="TreeGrafter"/>
</dbReference>
<keyword evidence="1 2" id="KW-0344">Guanine-nucleotide releasing factor</keyword>
<dbReference type="InterPro" id="IPR036964">
    <property type="entry name" value="RASGEF_cat_dom_sf"/>
</dbReference>